<dbReference type="PROSITE" id="PS50157">
    <property type="entry name" value="ZINC_FINGER_C2H2_2"/>
    <property type="match status" value="1"/>
</dbReference>
<dbReference type="GO" id="GO:0005667">
    <property type="term" value="C:transcription regulator complex"/>
    <property type="evidence" value="ECO:0007669"/>
    <property type="project" value="TreeGrafter"/>
</dbReference>
<gene>
    <name evidence="9" type="ORF">L211DRAFT_480774</name>
</gene>
<dbReference type="InterPro" id="IPR036236">
    <property type="entry name" value="Znf_C2H2_sf"/>
</dbReference>
<evidence type="ECO:0000256" key="6">
    <source>
        <dbReference type="PROSITE-ProRule" id="PRU00042"/>
    </source>
</evidence>
<dbReference type="AlphaFoldDB" id="A0A3N4LYQ7"/>
<name>A0A3N4LYQ7_9PEZI</name>
<dbReference type="FunFam" id="3.30.160.60:FF:002343">
    <property type="entry name" value="Zinc finger protein 33A"/>
    <property type="match status" value="1"/>
</dbReference>
<feature type="region of interest" description="Disordered" evidence="7">
    <location>
        <begin position="1"/>
        <end position="28"/>
    </location>
</feature>
<dbReference type="Proteomes" id="UP000267821">
    <property type="component" value="Unassembled WGS sequence"/>
</dbReference>
<dbReference type="Gene3D" id="3.30.160.60">
    <property type="entry name" value="Classic Zinc Finger"/>
    <property type="match status" value="1"/>
</dbReference>
<dbReference type="STRING" id="1051890.A0A3N4LYQ7"/>
<organism evidence="9 10">
    <name type="scientific">Terfezia boudieri ATCC MYA-4762</name>
    <dbReference type="NCBI Taxonomy" id="1051890"/>
    <lineage>
        <taxon>Eukaryota</taxon>
        <taxon>Fungi</taxon>
        <taxon>Dikarya</taxon>
        <taxon>Ascomycota</taxon>
        <taxon>Pezizomycotina</taxon>
        <taxon>Pezizomycetes</taxon>
        <taxon>Pezizales</taxon>
        <taxon>Pezizaceae</taxon>
        <taxon>Terfezia</taxon>
    </lineage>
</organism>
<dbReference type="GO" id="GO:0000981">
    <property type="term" value="F:DNA-binding transcription factor activity, RNA polymerase II-specific"/>
    <property type="evidence" value="ECO:0007669"/>
    <property type="project" value="TreeGrafter"/>
</dbReference>
<accession>A0A3N4LYQ7</accession>
<evidence type="ECO:0000256" key="4">
    <source>
        <dbReference type="ARBA" id="ARBA00022833"/>
    </source>
</evidence>
<keyword evidence="10" id="KW-1185">Reference proteome</keyword>
<evidence type="ECO:0000313" key="10">
    <source>
        <dbReference type="Proteomes" id="UP000267821"/>
    </source>
</evidence>
<evidence type="ECO:0000256" key="2">
    <source>
        <dbReference type="ARBA" id="ARBA00022737"/>
    </source>
</evidence>
<dbReference type="GO" id="GO:0000785">
    <property type="term" value="C:chromatin"/>
    <property type="evidence" value="ECO:0007669"/>
    <property type="project" value="TreeGrafter"/>
</dbReference>
<proteinExistence type="predicted"/>
<keyword evidence="3 6" id="KW-0863">Zinc-finger</keyword>
<dbReference type="EMBL" id="ML121530">
    <property type="protein sequence ID" value="RPB28034.1"/>
    <property type="molecule type" value="Genomic_DNA"/>
</dbReference>
<feature type="compositionally biased region" description="Basic and acidic residues" evidence="7">
    <location>
        <begin position="1"/>
        <end position="10"/>
    </location>
</feature>
<dbReference type="PANTHER" id="PTHR14003">
    <property type="entry name" value="TRANSCRIPTIONAL REPRESSOR PROTEIN YY"/>
    <property type="match status" value="1"/>
</dbReference>
<evidence type="ECO:0000259" key="8">
    <source>
        <dbReference type="PROSITE" id="PS50157"/>
    </source>
</evidence>
<dbReference type="GO" id="GO:0000978">
    <property type="term" value="F:RNA polymerase II cis-regulatory region sequence-specific DNA binding"/>
    <property type="evidence" value="ECO:0007669"/>
    <property type="project" value="TreeGrafter"/>
</dbReference>
<keyword evidence="2" id="KW-0677">Repeat</keyword>
<evidence type="ECO:0000313" key="9">
    <source>
        <dbReference type="EMBL" id="RPB28034.1"/>
    </source>
</evidence>
<evidence type="ECO:0000256" key="3">
    <source>
        <dbReference type="ARBA" id="ARBA00022771"/>
    </source>
</evidence>
<dbReference type="GO" id="GO:0008270">
    <property type="term" value="F:zinc ion binding"/>
    <property type="evidence" value="ECO:0007669"/>
    <property type="project" value="UniProtKB-KW"/>
</dbReference>
<evidence type="ECO:0000256" key="5">
    <source>
        <dbReference type="ARBA" id="ARBA00044085"/>
    </source>
</evidence>
<dbReference type="InParanoid" id="A0A3N4LYQ7"/>
<feature type="domain" description="C2H2-type" evidence="8">
    <location>
        <begin position="36"/>
        <end position="61"/>
    </location>
</feature>
<keyword evidence="1" id="KW-0479">Metal-binding</keyword>
<protein>
    <recommendedName>
        <fullName evidence="5">C2H2 type master regulator of conidiophore development brlA</fullName>
    </recommendedName>
</protein>
<keyword evidence="4" id="KW-0862">Zinc</keyword>
<dbReference type="PANTHER" id="PTHR14003:SF19">
    <property type="entry name" value="YY2 TRANSCRIPTION FACTOR"/>
    <property type="match status" value="1"/>
</dbReference>
<sequence>MREFIQERSHTRAKLAQSNSSALARHRGVHSEIRPYKCSYPNCQKAFKRKSTLTGHQNGHTLAAATPLASIPVHLVPSTLPSYPAPSPHVGPTSQHVFDPYLPTDSYYPPPCTCNYCVIHTTYIW</sequence>
<reference evidence="9 10" key="1">
    <citation type="journal article" date="2018" name="Nat. Ecol. Evol.">
        <title>Pezizomycetes genomes reveal the molecular basis of ectomycorrhizal truffle lifestyle.</title>
        <authorList>
            <person name="Murat C."/>
            <person name="Payen T."/>
            <person name="Noel B."/>
            <person name="Kuo A."/>
            <person name="Morin E."/>
            <person name="Chen J."/>
            <person name="Kohler A."/>
            <person name="Krizsan K."/>
            <person name="Balestrini R."/>
            <person name="Da Silva C."/>
            <person name="Montanini B."/>
            <person name="Hainaut M."/>
            <person name="Levati E."/>
            <person name="Barry K.W."/>
            <person name="Belfiori B."/>
            <person name="Cichocki N."/>
            <person name="Clum A."/>
            <person name="Dockter R.B."/>
            <person name="Fauchery L."/>
            <person name="Guy J."/>
            <person name="Iotti M."/>
            <person name="Le Tacon F."/>
            <person name="Lindquist E.A."/>
            <person name="Lipzen A."/>
            <person name="Malagnac F."/>
            <person name="Mello A."/>
            <person name="Molinier V."/>
            <person name="Miyauchi S."/>
            <person name="Poulain J."/>
            <person name="Riccioni C."/>
            <person name="Rubini A."/>
            <person name="Sitrit Y."/>
            <person name="Splivallo R."/>
            <person name="Traeger S."/>
            <person name="Wang M."/>
            <person name="Zifcakova L."/>
            <person name="Wipf D."/>
            <person name="Zambonelli A."/>
            <person name="Paolocci F."/>
            <person name="Nowrousian M."/>
            <person name="Ottonello S."/>
            <person name="Baldrian P."/>
            <person name="Spatafora J.W."/>
            <person name="Henrissat B."/>
            <person name="Nagy L.G."/>
            <person name="Aury J.M."/>
            <person name="Wincker P."/>
            <person name="Grigoriev I.V."/>
            <person name="Bonfante P."/>
            <person name="Martin F.M."/>
        </authorList>
    </citation>
    <scope>NUCLEOTIDE SEQUENCE [LARGE SCALE GENOMIC DNA]</scope>
    <source>
        <strain evidence="9 10">ATCC MYA-4762</strain>
    </source>
</reference>
<dbReference type="PROSITE" id="PS00028">
    <property type="entry name" value="ZINC_FINGER_C2H2_1"/>
    <property type="match status" value="1"/>
</dbReference>
<dbReference type="OrthoDB" id="3437960at2759"/>
<dbReference type="InterPro" id="IPR013087">
    <property type="entry name" value="Znf_C2H2_type"/>
</dbReference>
<dbReference type="SUPFAM" id="SSF57667">
    <property type="entry name" value="beta-beta-alpha zinc fingers"/>
    <property type="match status" value="1"/>
</dbReference>
<evidence type="ECO:0000256" key="1">
    <source>
        <dbReference type="ARBA" id="ARBA00022723"/>
    </source>
</evidence>
<evidence type="ECO:0000256" key="7">
    <source>
        <dbReference type="SAM" id="MobiDB-lite"/>
    </source>
</evidence>